<dbReference type="Proteomes" id="UP001221898">
    <property type="component" value="Unassembled WGS sequence"/>
</dbReference>
<keyword evidence="1" id="KW-0732">Signal</keyword>
<dbReference type="EMBL" id="JAINUG010000120">
    <property type="protein sequence ID" value="KAJ8395030.1"/>
    <property type="molecule type" value="Genomic_DNA"/>
</dbReference>
<dbReference type="AlphaFoldDB" id="A0AAD7S348"/>
<feature type="signal peptide" evidence="1">
    <location>
        <begin position="1"/>
        <end position="45"/>
    </location>
</feature>
<sequence>MGVWYPSPLALCGSCKSGQTLTPKRAAAALLRLLLIAALPGSVTPDCRSQVTGVRWGYTVMCQRLADRARVSGPTRELRPMA</sequence>
<accession>A0AAD7S348</accession>
<evidence type="ECO:0000313" key="2">
    <source>
        <dbReference type="EMBL" id="KAJ8395030.1"/>
    </source>
</evidence>
<evidence type="ECO:0000256" key="1">
    <source>
        <dbReference type="SAM" id="SignalP"/>
    </source>
</evidence>
<organism evidence="2 3">
    <name type="scientific">Aldrovandia affinis</name>
    <dbReference type="NCBI Taxonomy" id="143900"/>
    <lineage>
        <taxon>Eukaryota</taxon>
        <taxon>Metazoa</taxon>
        <taxon>Chordata</taxon>
        <taxon>Craniata</taxon>
        <taxon>Vertebrata</taxon>
        <taxon>Euteleostomi</taxon>
        <taxon>Actinopterygii</taxon>
        <taxon>Neopterygii</taxon>
        <taxon>Teleostei</taxon>
        <taxon>Notacanthiformes</taxon>
        <taxon>Halosauridae</taxon>
        <taxon>Aldrovandia</taxon>
    </lineage>
</organism>
<evidence type="ECO:0000313" key="3">
    <source>
        <dbReference type="Proteomes" id="UP001221898"/>
    </source>
</evidence>
<proteinExistence type="predicted"/>
<protein>
    <submittedName>
        <fullName evidence="2">Uncharacterized protein</fullName>
    </submittedName>
</protein>
<name>A0AAD7S348_9TELE</name>
<reference evidence="2" key="1">
    <citation type="journal article" date="2023" name="Science">
        <title>Genome structures resolve the early diversification of teleost fishes.</title>
        <authorList>
            <person name="Parey E."/>
            <person name="Louis A."/>
            <person name="Montfort J."/>
            <person name="Bouchez O."/>
            <person name="Roques C."/>
            <person name="Iampietro C."/>
            <person name="Lluch J."/>
            <person name="Castinel A."/>
            <person name="Donnadieu C."/>
            <person name="Desvignes T."/>
            <person name="Floi Bucao C."/>
            <person name="Jouanno E."/>
            <person name="Wen M."/>
            <person name="Mejri S."/>
            <person name="Dirks R."/>
            <person name="Jansen H."/>
            <person name="Henkel C."/>
            <person name="Chen W.J."/>
            <person name="Zahm M."/>
            <person name="Cabau C."/>
            <person name="Klopp C."/>
            <person name="Thompson A.W."/>
            <person name="Robinson-Rechavi M."/>
            <person name="Braasch I."/>
            <person name="Lecointre G."/>
            <person name="Bobe J."/>
            <person name="Postlethwait J.H."/>
            <person name="Berthelot C."/>
            <person name="Roest Crollius H."/>
            <person name="Guiguen Y."/>
        </authorList>
    </citation>
    <scope>NUCLEOTIDE SEQUENCE</scope>
    <source>
        <strain evidence="2">NC1722</strain>
    </source>
</reference>
<keyword evidence="3" id="KW-1185">Reference proteome</keyword>
<comment type="caution">
    <text evidence="2">The sequence shown here is derived from an EMBL/GenBank/DDBJ whole genome shotgun (WGS) entry which is preliminary data.</text>
</comment>
<gene>
    <name evidence="2" type="ORF">AAFF_G00039810</name>
</gene>
<feature type="chain" id="PRO_5041923761" evidence="1">
    <location>
        <begin position="46"/>
        <end position="82"/>
    </location>
</feature>